<protein>
    <submittedName>
        <fullName evidence="2">Phage major tail protein, phi13 family</fullName>
    </submittedName>
</protein>
<dbReference type="EMBL" id="CYZU01000009">
    <property type="protein sequence ID" value="CUO13530.1"/>
    <property type="molecule type" value="Genomic_DNA"/>
</dbReference>
<sequence length="198" mass="21752">MAFVGLAKPTVAKLTERSGSATYSEGFTCGKAIEVTISPQYAEGSLYGDNGKAEYDKEFKYADITLNTTTLPIQAHSTMFGHTVADNPNEGITDKTTDESNYVGFGIYVSEKVDGVKKYVAMWIHKSKFTEGEEGYKTKGDSIEYQTPSITGQAMGNAKNEWRERKIFDTEEDAQKWLDEKAGMTEPPAPAQQGAEEA</sequence>
<reference evidence="2 3" key="1">
    <citation type="submission" date="2015-09" db="EMBL/GenBank/DDBJ databases">
        <authorList>
            <consortium name="Pathogen Informatics"/>
        </authorList>
    </citation>
    <scope>NUCLEOTIDE SEQUENCE [LARGE SCALE GENOMIC DNA]</scope>
    <source>
        <strain evidence="2 3">2789STDY5834876</strain>
    </source>
</reference>
<dbReference type="AlphaFoldDB" id="A0A174CNN5"/>
<accession>A0A174CNN5</accession>
<evidence type="ECO:0000313" key="2">
    <source>
        <dbReference type="EMBL" id="CUO13530.1"/>
    </source>
</evidence>
<evidence type="ECO:0000256" key="1">
    <source>
        <dbReference type="SAM" id="MobiDB-lite"/>
    </source>
</evidence>
<name>A0A174CNN5_9FIRM</name>
<feature type="compositionally biased region" description="Basic and acidic residues" evidence="1">
    <location>
        <begin position="171"/>
        <end position="183"/>
    </location>
</feature>
<dbReference type="RefSeq" id="WP_055152202.1">
    <property type="nucleotide sequence ID" value="NZ_CYZU01000009.1"/>
</dbReference>
<dbReference type="STRING" id="39482.ERS852491_01392"/>
<dbReference type="InterPro" id="IPR006490">
    <property type="entry name" value="Maj_tail_phi13"/>
</dbReference>
<proteinExistence type="predicted"/>
<organism evidence="2 3">
    <name type="scientific">Faecalicatena contorta</name>
    <dbReference type="NCBI Taxonomy" id="39482"/>
    <lineage>
        <taxon>Bacteria</taxon>
        <taxon>Bacillati</taxon>
        <taxon>Bacillota</taxon>
        <taxon>Clostridia</taxon>
        <taxon>Lachnospirales</taxon>
        <taxon>Lachnospiraceae</taxon>
        <taxon>Faecalicatena</taxon>
    </lineage>
</organism>
<dbReference type="OrthoDB" id="3078218at2"/>
<dbReference type="NCBIfam" id="TIGR01603">
    <property type="entry name" value="maj_tail_phi13"/>
    <property type="match status" value="1"/>
</dbReference>
<evidence type="ECO:0000313" key="3">
    <source>
        <dbReference type="Proteomes" id="UP000095544"/>
    </source>
</evidence>
<dbReference type="Proteomes" id="UP000095544">
    <property type="component" value="Unassembled WGS sequence"/>
</dbReference>
<gene>
    <name evidence="2" type="ORF">ERS852491_01392</name>
</gene>
<feature type="region of interest" description="Disordered" evidence="1">
    <location>
        <begin position="171"/>
        <end position="198"/>
    </location>
</feature>